<name>A0ABX7WQW0_9GAMM</name>
<dbReference type="EMBL" id="CP072801">
    <property type="protein sequence ID" value="QTR44833.1"/>
    <property type="molecule type" value="Genomic_DNA"/>
</dbReference>
<organism evidence="1 2">
    <name type="scientific">Thiothrix litoralis</name>
    <dbReference type="NCBI Taxonomy" id="2891210"/>
    <lineage>
        <taxon>Bacteria</taxon>
        <taxon>Pseudomonadati</taxon>
        <taxon>Pseudomonadota</taxon>
        <taxon>Gammaproteobacteria</taxon>
        <taxon>Thiotrichales</taxon>
        <taxon>Thiotrichaceae</taxon>
        <taxon>Thiothrix</taxon>
    </lineage>
</organism>
<proteinExistence type="predicted"/>
<gene>
    <name evidence="1" type="ORF">J9253_12475</name>
</gene>
<dbReference type="RefSeq" id="WP_210221279.1">
    <property type="nucleotide sequence ID" value="NZ_CP072801.1"/>
</dbReference>
<accession>A0ABX7WQW0</accession>
<evidence type="ECO:0000313" key="2">
    <source>
        <dbReference type="Proteomes" id="UP000672039"/>
    </source>
</evidence>
<reference evidence="1 2" key="1">
    <citation type="submission" date="2021-04" db="EMBL/GenBank/DDBJ databases">
        <title>Genomics, taxonomy and metabolism of representatives of sulfur bacteria of the genus Thiothrix: Thiothrix fructosivorans QT, Thiothrix unzii A1T and three new species, Thiothrix subterranea sp. nov., Thiothrix litoralis sp. nov. and 'Candidatus Thiothrix anitrata' sp. nov.</title>
        <authorList>
            <person name="Ravin N.V."/>
            <person name="Smolyakov D."/>
            <person name="Rudenko T.S."/>
            <person name="Mardanov A.V."/>
            <person name="Beletsky A.V."/>
            <person name="Markov N.D."/>
            <person name="Fomenkov A.I."/>
            <person name="Roberts R.J."/>
            <person name="Karnachuk O.V."/>
            <person name="Novikov A."/>
            <person name="Grabovich M.Y."/>
        </authorList>
    </citation>
    <scope>NUCLEOTIDE SEQUENCE [LARGE SCALE GENOMIC DNA]</scope>
    <source>
        <strain evidence="1 2">AS</strain>
    </source>
</reference>
<protein>
    <submittedName>
        <fullName evidence="1">Uncharacterized protein</fullName>
    </submittedName>
</protein>
<sequence length="60" mass="6776">MGMLVYAYWLSRWAAASLQKFEATFFSDPWDKTPVPVLSPPQGWGVALESASKSWSAWHT</sequence>
<evidence type="ECO:0000313" key="1">
    <source>
        <dbReference type="EMBL" id="QTR44833.1"/>
    </source>
</evidence>
<keyword evidence="2" id="KW-1185">Reference proteome</keyword>
<dbReference type="Proteomes" id="UP000672039">
    <property type="component" value="Chromosome"/>
</dbReference>